<dbReference type="AlphaFoldDB" id="A8AB13"/>
<dbReference type="RefSeq" id="WP_012123079.1">
    <property type="nucleotide sequence ID" value="NC_009776.1"/>
</dbReference>
<dbReference type="HOGENOM" id="CLU_183489_0_0_2"/>
<keyword evidence="2" id="KW-1185">Reference proteome</keyword>
<dbReference type="eggNOG" id="arCOG05934">
    <property type="taxonomic scope" value="Archaea"/>
</dbReference>
<dbReference type="Proteomes" id="UP000000262">
    <property type="component" value="Chromosome"/>
</dbReference>
<name>A8AB13_IGNH4</name>
<accession>A8AB13</accession>
<dbReference type="GeneID" id="5562408"/>
<dbReference type="KEGG" id="iho:Igni_0935"/>
<proteinExistence type="predicted"/>
<dbReference type="STRING" id="453591.Igni_0935"/>
<gene>
    <name evidence="1" type="ordered locus">Igni_0935</name>
</gene>
<dbReference type="EMBL" id="CP000816">
    <property type="protein sequence ID" value="ABU82115.1"/>
    <property type="molecule type" value="Genomic_DNA"/>
</dbReference>
<dbReference type="OrthoDB" id="33957at2157"/>
<evidence type="ECO:0000313" key="2">
    <source>
        <dbReference type="Proteomes" id="UP000000262"/>
    </source>
</evidence>
<sequence>MAITWEPVWELVTVEHEGMRIRVLRDKETGLLACPICLTETVKKKGRKAADEGSFFFDVQSLIAHLTTHAS</sequence>
<evidence type="ECO:0000313" key="1">
    <source>
        <dbReference type="EMBL" id="ABU82115.1"/>
    </source>
</evidence>
<reference evidence="1 2" key="1">
    <citation type="journal article" date="2008" name="Genome Biol.">
        <title>A genomic analysis of the archaeal system Ignicoccus hospitalis-Nanoarchaeum equitans.</title>
        <authorList>
            <person name="Podar M."/>
            <person name="Anderson I."/>
            <person name="Makarova K.S."/>
            <person name="Elkins J.G."/>
            <person name="Ivanova N."/>
            <person name="Wall M.A."/>
            <person name="Lykidis A."/>
            <person name="Mavromatis K."/>
            <person name="Sun H."/>
            <person name="Hudson M.E."/>
            <person name="Chen W."/>
            <person name="Deciu C."/>
            <person name="Hutchison D."/>
            <person name="Eads J.R."/>
            <person name="Anderson A."/>
            <person name="Fernandes F."/>
            <person name="Szeto E."/>
            <person name="Lapidus A."/>
            <person name="Kyrpides N.C."/>
            <person name="Saier M.H.Jr."/>
            <person name="Richardson P.M."/>
            <person name="Rachel R."/>
            <person name="Huber H."/>
            <person name="Eisen J.A."/>
            <person name="Koonin E.V."/>
            <person name="Keller M."/>
            <person name="Stetter K.O."/>
        </authorList>
    </citation>
    <scope>NUCLEOTIDE SEQUENCE [LARGE SCALE GENOMIC DNA]</scope>
    <source>
        <strain evidence="2">KIN4/I / DSM 18386 / JCM 14125</strain>
    </source>
</reference>
<organism evidence="1 2">
    <name type="scientific">Ignicoccus hospitalis (strain KIN4/I / DSM 18386 / JCM 14125)</name>
    <dbReference type="NCBI Taxonomy" id="453591"/>
    <lineage>
        <taxon>Archaea</taxon>
        <taxon>Thermoproteota</taxon>
        <taxon>Thermoprotei</taxon>
        <taxon>Desulfurococcales</taxon>
        <taxon>Desulfurococcaceae</taxon>
        <taxon>Ignicoccus</taxon>
    </lineage>
</organism>
<protein>
    <submittedName>
        <fullName evidence="1">Uncharacterized protein</fullName>
    </submittedName>
</protein>